<dbReference type="SUPFAM" id="SSF48113">
    <property type="entry name" value="Heme-dependent peroxidases"/>
    <property type="match status" value="1"/>
</dbReference>
<dbReference type="PANTHER" id="PTHR11903">
    <property type="entry name" value="PROSTAGLANDIN G/H SYNTHASE"/>
    <property type="match status" value="1"/>
</dbReference>
<dbReference type="AlphaFoldDB" id="A0A2U1LL15"/>
<evidence type="ECO:0000313" key="6">
    <source>
        <dbReference type="Proteomes" id="UP000245207"/>
    </source>
</evidence>
<proteinExistence type="predicted"/>
<gene>
    <name evidence="5" type="ORF">CTI12_AA477580</name>
</gene>
<evidence type="ECO:0000256" key="3">
    <source>
        <dbReference type="ARBA" id="ARBA00023002"/>
    </source>
</evidence>
<evidence type="ECO:0000256" key="1">
    <source>
        <dbReference type="ARBA" id="ARBA00022723"/>
    </source>
</evidence>
<dbReference type="GO" id="GO:0046872">
    <property type="term" value="F:metal ion binding"/>
    <property type="evidence" value="ECO:0007669"/>
    <property type="project" value="UniProtKB-KW"/>
</dbReference>
<keyword evidence="2" id="KW-0223">Dioxygenase</keyword>
<dbReference type="OrthoDB" id="1710331at2759"/>
<dbReference type="GO" id="GO:0004601">
    <property type="term" value="F:peroxidase activity"/>
    <property type="evidence" value="ECO:0007669"/>
    <property type="project" value="InterPro"/>
</dbReference>
<dbReference type="Pfam" id="PF03098">
    <property type="entry name" value="An_peroxidase"/>
    <property type="match status" value="1"/>
</dbReference>
<keyword evidence="1" id="KW-0479">Metal-binding</keyword>
<evidence type="ECO:0000256" key="2">
    <source>
        <dbReference type="ARBA" id="ARBA00022964"/>
    </source>
</evidence>
<dbReference type="InterPro" id="IPR037120">
    <property type="entry name" value="Haem_peroxidase_sf_animal"/>
</dbReference>
<organism evidence="5 6">
    <name type="scientific">Artemisia annua</name>
    <name type="common">Sweet wormwood</name>
    <dbReference type="NCBI Taxonomy" id="35608"/>
    <lineage>
        <taxon>Eukaryota</taxon>
        <taxon>Viridiplantae</taxon>
        <taxon>Streptophyta</taxon>
        <taxon>Embryophyta</taxon>
        <taxon>Tracheophyta</taxon>
        <taxon>Spermatophyta</taxon>
        <taxon>Magnoliopsida</taxon>
        <taxon>eudicotyledons</taxon>
        <taxon>Gunneridae</taxon>
        <taxon>Pentapetalae</taxon>
        <taxon>asterids</taxon>
        <taxon>campanulids</taxon>
        <taxon>Asterales</taxon>
        <taxon>Asteraceae</taxon>
        <taxon>Asteroideae</taxon>
        <taxon>Anthemideae</taxon>
        <taxon>Artemisiinae</taxon>
        <taxon>Artemisia</taxon>
    </lineage>
</organism>
<dbReference type="EMBL" id="PKPP01008819">
    <property type="protein sequence ID" value="PWA49698.1"/>
    <property type="molecule type" value="Genomic_DNA"/>
</dbReference>
<sequence>MKVSKLLIDAYDHGLLNDGSSAFAGIEHGSMAGCAWDSSFKVYWSRVDVAAGHENDNLMKIPCYPASSGRDIVKLISVSVVPFGYSKSFACISDELGLRDKLTLTLYALLIRLFKFFINKDGSAIYGSNSDQLHQVRTYIEGKLKIANDSLLHHDENGLPITGDNCNGWIGVSTLQALFILEHNAVCDTLNVHLHASIYRVNFGVTSYIRIAATFS</sequence>
<dbReference type="GO" id="GO:0006979">
    <property type="term" value="P:response to oxidative stress"/>
    <property type="evidence" value="ECO:0007669"/>
    <property type="project" value="InterPro"/>
</dbReference>
<evidence type="ECO:0000256" key="4">
    <source>
        <dbReference type="ARBA" id="ARBA00023004"/>
    </source>
</evidence>
<evidence type="ECO:0008006" key="7">
    <source>
        <dbReference type="Google" id="ProtNLM"/>
    </source>
</evidence>
<evidence type="ECO:0000313" key="5">
    <source>
        <dbReference type="EMBL" id="PWA49698.1"/>
    </source>
</evidence>
<dbReference type="STRING" id="35608.A0A2U1LL15"/>
<dbReference type="Proteomes" id="UP000245207">
    <property type="component" value="Unassembled WGS sequence"/>
</dbReference>
<dbReference type="GO" id="GO:0016702">
    <property type="term" value="F:oxidoreductase activity, acting on single donors with incorporation of molecular oxygen, incorporation of two atoms of oxygen"/>
    <property type="evidence" value="ECO:0007669"/>
    <property type="project" value="TreeGrafter"/>
</dbReference>
<dbReference type="InterPro" id="IPR010255">
    <property type="entry name" value="Haem_peroxidase_sf"/>
</dbReference>
<accession>A0A2U1LL15</accession>
<comment type="caution">
    <text evidence="5">The sequence shown here is derived from an EMBL/GenBank/DDBJ whole genome shotgun (WGS) entry which is preliminary data.</text>
</comment>
<keyword evidence="4" id="KW-0408">Iron</keyword>
<dbReference type="GO" id="GO:0020037">
    <property type="term" value="F:heme binding"/>
    <property type="evidence" value="ECO:0007669"/>
    <property type="project" value="InterPro"/>
</dbReference>
<dbReference type="Gene3D" id="1.10.640.10">
    <property type="entry name" value="Haem peroxidase domain superfamily, animal type"/>
    <property type="match status" value="1"/>
</dbReference>
<keyword evidence="3" id="KW-0560">Oxidoreductase</keyword>
<dbReference type="PANTHER" id="PTHR11903:SF31">
    <property type="entry name" value="PEROXIDASE SUPERFAMILY PROTEIN-RELATED"/>
    <property type="match status" value="1"/>
</dbReference>
<dbReference type="GO" id="GO:0006631">
    <property type="term" value="P:fatty acid metabolic process"/>
    <property type="evidence" value="ECO:0007669"/>
    <property type="project" value="UniProtKB-ARBA"/>
</dbReference>
<reference evidence="5 6" key="1">
    <citation type="journal article" date="2018" name="Mol. Plant">
        <title>The genome of Artemisia annua provides insight into the evolution of Asteraceae family and artemisinin biosynthesis.</title>
        <authorList>
            <person name="Shen Q."/>
            <person name="Zhang L."/>
            <person name="Liao Z."/>
            <person name="Wang S."/>
            <person name="Yan T."/>
            <person name="Shi P."/>
            <person name="Liu M."/>
            <person name="Fu X."/>
            <person name="Pan Q."/>
            <person name="Wang Y."/>
            <person name="Lv Z."/>
            <person name="Lu X."/>
            <person name="Zhang F."/>
            <person name="Jiang W."/>
            <person name="Ma Y."/>
            <person name="Chen M."/>
            <person name="Hao X."/>
            <person name="Li L."/>
            <person name="Tang Y."/>
            <person name="Lv G."/>
            <person name="Zhou Y."/>
            <person name="Sun X."/>
            <person name="Brodelius P.E."/>
            <person name="Rose J.K.C."/>
            <person name="Tang K."/>
        </authorList>
    </citation>
    <scope>NUCLEOTIDE SEQUENCE [LARGE SCALE GENOMIC DNA]</scope>
    <source>
        <strain evidence="6">cv. Huhao1</strain>
        <tissue evidence="5">Leaf</tissue>
    </source>
</reference>
<protein>
    <recommendedName>
        <fullName evidence="7">Heme peroxidase</fullName>
    </recommendedName>
</protein>
<dbReference type="InterPro" id="IPR050783">
    <property type="entry name" value="Oxylipin_biosynth_metab"/>
</dbReference>
<dbReference type="InterPro" id="IPR019791">
    <property type="entry name" value="Haem_peroxidase_animal"/>
</dbReference>
<keyword evidence="6" id="KW-1185">Reference proteome</keyword>
<name>A0A2U1LL15_ARTAN</name>